<keyword evidence="3" id="KW-1003">Cell membrane</keyword>
<evidence type="ECO:0000256" key="2">
    <source>
        <dbReference type="ARBA" id="ARBA00022448"/>
    </source>
</evidence>
<keyword evidence="13" id="KW-1185">Reference proteome</keyword>
<comment type="subcellular location">
    <subcellularLocation>
        <location evidence="1">Cell membrane</location>
        <topology evidence="1">Multi-pass membrane protein</topology>
    </subcellularLocation>
</comment>
<dbReference type="GO" id="GO:0005886">
    <property type="term" value="C:plasma membrane"/>
    <property type="evidence" value="ECO:0007669"/>
    <property type="project" value="UniProtKB-SubCell"/>
</dbReference>
<dbReference type="GO" id="GO:0022857">
    <property type="term" value="F:transmembrane transporter activity"/>
    <property type="evidence" value="ECO:0007669"/>
    <property type="project" value="InterPro"/>
</dbReference>
<evidence type="ECO:0000256" key="4">
    <source>
        <dbReference type="ARBA" id="ARBA00022519"/>
    </source>
</evidence>
<evidence type="ECO:0000256" key="1">
    <source>
        <dbReference type="ARBA" id="ARBA00004651"/>
    </source>
</evidence>
<feature type="transmembrane region" description="Helical" evidence="11">
    <location>
        <begin position="167"/>
        <end position="188"/>
    </location>
</feature>
<dbReference type="CDD" id="cd06579">
    <property type="entry name" value="TM_PBP1_transp_AraH_like"/>
    <property type="match status" value="1"/>
</dbReference>
<evidence type="ECO:0000256" key="10">
    <source>
        <dbReference type="ARBA" id="ARBA00035686"/>
    </source>
</evidence>
<comment type="function">
    <text evidence="9">Part of the binding-protein-dependent transport system for D-xylose. Probably responsible for the translocation of the substrate across the membrane.</text>
</comment>
<evidence type="ECO:0000256" key="11">
    <source>
        <dbReference type="SAM" id="Phobius"/>
    </source>
</evidence>
<sequence length="390" mass="40607">MDVVREYLGRNVRQYGIVAALVVIVLLFQAMTDGRLLSPNNVASLIQQNAYVMILAIGMVMVIVAGHIDLSVGSVVAFAGGLCAIMMNHWHWSVPVAIVATLVVGALVGVWQGFWIAYVGIPAFIVTLAGMLIFRGLAIVLVGETVAPLPNSFNDIGNGSLPNFLGFAGNLDVVTVVIGVIAVLGLVWSQFRSRRNLVRHNLSVEALPVFVGKLVILAALIALVTYWLALSKGGTPIVLVILGVLVLGYTFVLSRSTFGRHIYAVGGNRSAAILSGVSARRTDFAIFVNMGVLASVAAIVTTSRAGAGVAAAGTNYELDAIAACFIGGTAVAGGVGKISGAMIGALIMGVLNMGLSIMSVDAAWQQTIKGLVLLLAVALDIIGKRRSSLT</sequence>
<dbReference type="InterPro" id="IPR001851">
    <property type="entry name" value="ABC_transp_permease"/>
</dbReference>
<accession>A0A5P9Q705</accession>
<dbReference type="Proteomes" id="UP000326702">
    <property type="component" value="Chromosome"/>
</dbReference>
<organism evidence="12 13">
    <name type="scientific">Luteimicrobium xylanilyticum</name>
    <dbReference type="NCBI Taxonomy" id="1133546"/>
    <lineage>
        <taxon>Bacteria</taxon>
        <taxon>Bacillati</taxon>
        <taxon>Actinomycetota</taxon>
        <taxon>Actinomycetes</taxon>
        <taxon>Micrococcales</taxon>
        <taxon>Luteimicrobium</taxon>
    </lineage>
</organism>
<dbReference type="PANTHER" id="PTHR32196:SF32">
    <property type="entry name" value="XYLOSE TRANSPORT SYSTEM PERMEASE PROTEIN XYLH"/>
    <property type="match status" value="1"/>
</dbReference>
<name>A0A5P9Q705_9MICO</name>
<keyword evidence="8 11" id="KW-0472">Membrane</keyword>
<evidence type="ECO:0000256" key="7">
    <source>
        <dbReference type="ARBA" id="ARBA00022989"/>
    </source>
</evidence>
<feature type="transmembrane region" description="Helical" evidence="11">
    <location>
        <begin position="284"/>
        <end position="306"/>
    </location>
</feature>
<feature type="transmembrane region" description="Helical" evidence="11">
    <location>
        <begin position="125"/>
        <end position="147"/>
    </location>
</feature>
<dbReference type="PANTHER" id="PTHR32196">
    <property type="entry name" value="ABC TRANSPORTER PERMEASE PROTEIN YPHD-RELATED-RELATED"/>
    <property type="match status" value="1"/>
</dbReference>
<evidence type="ECO:0000256" key="5">
    <source>
        <dbReference type="ARBA" id="ARBA00022597"/>
    </source>
</evidence>
<feature type="transmembrane region" description="Helical" evidence="11">
    <location>
        <begin position="50"/>
        <end position="68"/>
    </location>
</feature>
<dbReference type="KEGG" id="lxl:KDY119_00653"/>
<evidence type="ECO:0000256" key="6">
    <source>
        <dbReference type="ARBA" id="ARBA00022692"/>
    </source>
</evidence>
<keyword evidence="5" id="KW-0762">Sugar transport</keyword>
<gene>
    <name evidence="12" type="ORF">KDY119_00653</name>
</gene>
<feature type="transmembrane region" description="Helical" evidence="11">
    <location>
        <begin position="209"/>
        <end position="229"/>
    </location>
</feature>
<dbReference type="Pfam" id="PF02653">
    <property type="entry name" value="BPD_transp_2"/>
    <property type="match status" value="1"/>
</dbReference>
<evidence type="ECO:0000256" key="3">
    <source>
        <dbReference type="ARBA" id="ARBA00022475"/>
    </source>
</evidence>
<feature type="transmembrane region" description="Helical" evidence="11">
    <location>
        <begin position="342"/>
        <end position="360"/>
    </location>
</feature>
<evidence type="ECO:0000256" key="8">
    <source>
        <dbReference type="ARBA" id="ARBA00023136"/>
    </source>
</evidence>
<feature type="transmembrane region" description="Helical" evidence="11">
    <location>
        <begin position="12"/>
        <end position="30"/>
    </location>
</feature>
<evidence type="ECO:0000313" key="12">
    <source>
        <dbReference type="EMBL" id="QFU97159.1"/>
    </source>
</evidence>
<dbReference type="AlphaFoldDB" id="A0A5P9Q705"/>
<keyword evidence="4" id="KW-0997">Cell inner membrane</keyword>
<proteinExistence type="predicted"/>
<keyword evidence="6 11" id="KW-0812">Transmembrane</keyword>
<dbReference type="RefSeq" id="WP_036953514.1">
    <property type="nucleotide sequence ID" value="NZ_BAABIH010000029.1"/>
</dbReference>
<dbReference type="EMBL" id="CP045529">
    <property type="protein sequence ID" value="QFU97159.1"/>
    <property type="molecule type" value="Genomic_DNA"/>
</dbReference>
<evidence type="ECO:0000256" key="9">
    <source>
        <dbReference type="ARBA" id="ARBA00035611"/>
    </source>
</evidence>
<protein>
    <recommendedName>
        <fullName evidence="10">Xylose transport system permease protein XylH</fullName>
    </recommendedName>
</protein>
<dbReference type="NCBIfam" id="NF040906">
    <property type="entry name" value="GguB"/>
    <property type="match status" value="1"/>
</dbReference>
<feature type="transmembrane region" description="Helical" evidence="11">
    <location>
        <begin position="75"/>
        <end position="92"/>
    </location>
</feature>
<keyword evidence="7 11" id="KW-1133">Transmembrane helix</keyword>
<feature type="transmembrane region" description="Helical" evidence="11">
    <location>
        <begin position="98"/>
        <end position="118"/>
    </location>
</feature>
<dbReference type="OrthoDB" id="3468954at2"/>
<evidence type="ECO:0000313" key="13">
    <source>
        <dbReference type="Proteomes" id="UP000326702"/>
    </source>
</evidence>
<feature type="transmembrane region" description="Helical" evidence="11">
    <location>
        <begin position="235"/>
        <end position="253"/>
    </location>
</feature>
<keyword evidence="2" id="KW-0813">Transport</keyword>
<reference evidence="12 13" key="1">
    <citation type="submission" date="2019-10" db="EMBL/GenBank/DDBJ databases">
        <title>Genome sequence of Luteimicrobium xylanilyticum HY-24.</title>
        <authorList>
            <person name="Kim D.Y."/>
            <person name="Park H.-Y."/>
        </authorList>
    </citation>
    <scope>NUCLEOTIDE SEQUENCE [LARGE SCALE GENOMIC DNA]</scope>
    <source>
        <strain evidence="12 13">HY-24</strain>
    </source>
</reference>